<proteinExistence type="predicted"/>
<reference evidence="1" key="1">
    <citation type="submission" date="2018-06" db="EMBL/GenBank/DDBJ databases">
        <authorList>
            <person name="Zhirakovskaya E."/>
        </authorList>
    </citation>
    <scope>NUCLEOTIDE SEQUENCE</scope>
</reference>
<dbReference type="EMBL" id="UOES01000456">
    <property type="protein sequence ID" value="VAW28791.1"/>
    <property type="molecule type" value="Genomic_DNA"/>
</dbReference>
<organism evidence="1">
    <name type="scientific">hydrothermal vent metagenome</name>
    <dbReference type="NCBI Taxonomy" id="652676"/>
    <lineage>
        <taxon>unclassified sequences</taxon>
        <taxon>metagenomes</taxon>
        <taxon>ecological metagenomes</taxon>
    </lineage>
</organism>
<sequence>NAMALVNKNAAEIIKDKDSINELVDKAFELLESEERLKELEQNILKLGKPNATQSILTQVLSLIK</sequence>
<dbReference type="SUPFAM" id="SSF53756">
    <property type="entry name" value="UDP-Glycosyltransferase/glycogen phosphorylase"/>
    <property type="match status" value="1"/>
</dbReference>
<gene>
    <name evidence="1" type="ORF">MNBD_BACTEROID06-1623</name>
</gene>
<accession>A0A3B0UCU9</accession>
<evidence type="ECO:0000313" key="1">
    <source>
        <dbReference type="EMBL" id="VAW28791.1"/>
    </source>
</evidence>
<feature type="non-terminal residue" evidence="1">
    <location>
        <position position="1"/>
    </location>
</feature>
<dbReference type="Gene3D" id="3.40.50.2000">
    <property type="entry name" value="Glycogen Phosphorylase B"/>
    <property type="match status" value="1"/>
</dbReference>
<name>A0A3B0UCU9_9ZZZZ</name>
<evidence type="ECO:0008006" key="2">
    <source>
        <dbReference type="Google" id="ProtNLM"/>
    </source>
</evidence>
<dbReference type="AlphaFoldDB" id="A0A3B0UCU9"/>
<protein>
    <recommendedName>
        <fullName evidence="2">Undecaprenyldiphospho-muramoylpentapeptide beta-N-acetylglucosaminyltransferase</fullName>
    </recommendedName>
</protein>